<dbReference type="Proteomes" id="UP000028492">
    <property type="component" value="Plasmid pAmyja1"/>
</dbReference>
<evidence type="ECO:0000313" key="2">
    <source>
        <dbReference type="Proteomes" id="UP000028492"/>
    </source>
</evidence>
<dbReference type="InterPro" id="IPR036614">
    <property type="entry name" value="RusA-like_sf"/>
</dbReference>
<dbReference type="eggNOG" id="ENOG5031IDH">
    <property type="taxonomic scope" value="Bacteria"/>
</dbReference>
<organism evidence="1 2">
    <name type="scientific">Amycolatopsis japonica</name>
    <dbReference type="NCBI Taxonomy" id="208439"/>
    <lineage>
        <taxon>Bacteria</taxon>
        <taxon>Bacillati</taxon>
        <taxon>Actinomycetota</taxon>
        <taxon>Actinomycetes</taxon>
        <taxon>Pseudonocardiales</taxon>
        <taxon>Pseudonocardiaceae</taxon>
        <taxon>Amycolatopsis</taxon>
        <taxon>Amycolatopsis japonica group</taxon>
    </lineage>
</organism>
<keyword evidence="1" id="KW-0614">Plasmid</keyword>
<dbReference type="HOGENOM" id="CLU_1522106_0_0_11"/>
<dbReference type="KEGG" id="aja:AJAP_42870"/>
<dbReference type="SUPFAM" id="SSF103084">
    <property type="entry name" value="Holliday junction resolvase RusA"/>
    <property type="match status" value="1"/>
</dbReference>
<dbReference type="GO" id="GO:0006310">
    <property type="term" value="P:DNA recombination"/>
    <property type="evidence" value="ECO:0007669"/>
    <property type="project" value="InterPro"/>
</dbReference>
<gene>
    <name evidence="1" type="ORF">AJAP_42870</name>
</gene>
<dbReference type="RefSeq" id="WP_051972909.1">
    <property type="nucleotide sequence ID" value="NZ_CP008954.1"/>
</dbReference>
<dbReference type="EMBL" id="CP008954">
    <property type="protein sequence ID" value="AIG81341.1"/>
    <property type="molecule type" value="Genomic_DNA"/>
</dbReference>
<dbReference type="AlphaFoldDB" id="A0A075VAH8"/>
<sequence>MTEPILGRVFELDVPLVLPPQPRRRGGKAVNRTRPQKLCPYNLNWKLHWAKHAEHKRVIAEAVTWRARAARIPKADHLTVQLHWAPGDNTSADTDNLAASAKPAYDALARPTRKTTGAQWTGLQLVPDDSPRYMTKLGAVIHPGPQHTRRLWLTVQIGCVCCAGGDHQLEEDRAGE</sequence>
<keyword evidence="2" id="KW-1185">Reference proteome</keyword>
<dbReference type="GO" id="GO:0006281">
    <property type="term" value="P:DNA repair"/>
    <property type="evidence" value="ECO:0007669"/>
    <property type="project" value="InterPro"/>
</dbReference>
<reference evidence="1 2" key="1">
    <citation type="journal article" date="2014" name="J. Biotechnol.">
        <title>Complete genome sequence of the actinobacterium Amycolatopsis japonica MG417-CF17(T) (=DSM 44213T) producing (S,S)-N,N'-ethylenediaminedisuccinic acid.</title>
        <authorList>
            <person name="Stegmann E."/>
            <person name="Albersmeier A."/>
            <person name="Spohn M."/>
            <person name="Gert H."/>
            <person name="Weber T."/>
            <person name="Wohlleben W."/>
            <person name="Kalinowski J."/>
            <person name="Ruckert C."/>
        </authorList>
    </citation>
    <scope>NUCLEOTIDE SEQUENCE [LARGE SCALE GENOMIC DNA]</scope>
    <source>
        <strain evidence="2">MG417-CF17 (DSM 44213)</strain>
        <plasmid evidence="1">pAmyja1</plasmid>
    </source>
</reference>
<proteinExistence type="predicted"/>
<geneLocation type="plasmid" evidence="1 2">
    <name>pAmyja1</name>
</geneLocation>
<accession>A0A075VAH8</accession>
<dbReference type="GO" id="GO:0000287">
    <property type="term" value="F:magnesium ion binding"/>
    <property type="evidence" value="ECO:0007669"/>
    <property type="project" value="InterPro"/>
</dbReference>
<name>A0A075VAH8_9PSEU</name>
<evidence type="ECO:0000313" key="1">
    <source>
        <dbReference type="EMBL" id="AIG81341.1"/>
    </source>
</evidence>
<protein>
    <submittedName>
        <fullName evidence="1">Uncharacterized protein</fullName>
    </submittedName>
</protein>